<dbReference type="Proteomes" id="UP000248329">
    <property type="component" value="Unassembled WGS sequence"/>
</dbReference>
<reference evidence="1" key="1">
    <citation type="submission" date="2018-01" db="EMBL/GenBank/DDBJ databases">
        <authorList>
            <person name="Krukenberg V."/>
        </authorList>
    </citation>
    <scope>NUCLEOTIDE SEQUENCE</scope>
    <source>
        <strain evidence="1">E20ANME2</strain>
    </source>
</reference>
<name>A0AC61L2C0_9EURY</name>
<dbReference type="EMBL" id="PQXF01000016">
    <property type="protein sequence ID" value="PXF60482.1"/>
    <property type="molecule type" value="Genomic_DNA"/>
</dbReference>
<accession>A0AC61L2C0</accession>
<comment type="caution">
    <text evidence="1">The sequence shown here is derived from an EMBL/GenBank/DDBJ whole genome shotgun (WGS) entry which is preliminary data.</text>
</comment>
<proteinExistence type="predicted"/>
<organism evidence="1 2">
    <name type="scientific">Candidatus Methanogaster sp</name>
    <dbReference type="NCBI Taxonomy" id="3386292"/>
    <lineage>
        <taxon>Archaea</taxon>
        <taxon>Methanobacteriati</taxon>
        <taxon>Methanobacteriota</taxon>
        <taxon>Stenosarchaea group</taxon>
        <taxon>Methanomicrobia</taxon>
        <taxon>Methanosarcinales</taxon>
        <taxon>ANME-2 cluster</taxon>
        <taxon>Candidatus Methanogasteraceae</taxon>
        <taxon>Candidatus Methanogaster</taxon>
    </lineage>
</organism>
<evidence type="ECO:0000313" key="2">
    <source>
        <dbReference type="Proteomes" id="UP000248329"/>
    </source>
</evidence>
<evidence type="ECO:0000313" key="1">
    <source>
        <dbReference type="EMBL" id="PXF60482.1"/>
    </source>
</evidence>
<protein>
    <submittedName>
        <fullName evidence="1">Uncharacterized protein</fullName>
    </submittedName>
</protein>
<sequence>MRLFYSSNYNALTRNTVPNSDYGIYLSSSSDNRIHHNSLIDNRIHDNHWANNADHNAYDSNGTNQWDSGSKGNYYSDYTGTDNNTDGIGDTHHPIPGSSGSIDHFPLMSPWTGDTSLKGDLNHDNQITSADAAIALLLAATGARDPVADVSGDDRVTSLDALMILQAAAE</sequence>
<gene>
    <name evidence="1" type="ORF">C4B59_09425</name>
</gene>